<evidence type="ECO:0000313" key="7">
    <source>
        <dbReference type="EMBL" id="PWF26980.1"/>
    </source>
</evidence>
<dbReference type="SUPFAM" id="SSF55874">
    <property type="entry name" value="ATPase domain of HSP90 chaperone/DNA topoisomerase II/histidine kinase"/>
    <property type="match status" value="1"/>
</dbReference>
<evidence type="ECO:0000256" key="1">
    <source>
        <dbReference type="ARBA" id="ARBA00022679"/>
    </source>
</evidence>
<keyword evidence="2" id="KW-0418">Kinase</keyword>
<dbReference type="Pfam" id="PF04024">
    <property type="entry name" value="PspC"/>
    <property type="match status" value="1"/>
</dbReference>
<dbReference type="GO" id="GO:0000160">
    <property type="term" value="P:phosphorelay signal transduction system"/>
    <property type="evidence" value="ECO:0007669"/>
    <property type="project" value="UniProtKB-KW"/>
</dbReference>
<accession>A0A2V1K9K4</accession>
<dbReference type="Proteomes" id="UP000245283">
    <property type="component" value="Unassembled WGS sequence"/>
</dbReference>
<dbReference type="InterPro" id="IPR003594">
    <property type="entry name" value="HATPase_dom"/>
</dbReference>
<dbReference type="Pfam" id="PF13581">
    <property type="entry name" value="HATPase_c_2"/>
    <property type="match status" value="1"/>
</dbReference>
<dbReference type="EMBL" id="QETB01000001">
    <property type="protein sequence ID" value="PWF26980.1"/>
    <property type="molecule type" value="Genomic_DNA"/>
</dbReference>
<evidence type="ECO:0000259" key="6">
    <source>
        <dbReference type="Pfam" id="PF13581"/>
    </source>
</evidence>
<evidence type="ECO:0000256" key="4">
    <source>
        <dbReference type="SAM" id="Phobius"/>
    </source>
</evidence>
<reference evidence="8" key="1">
    <citation type="submission" date="2018-05" db="EMBL/GenBank/DDBJ databases">
        <authorList>
            <person name="Li Y."/>
        </authorList>
    </citation>
    <scope>NUCLEOTIDE SEQUENCE [LARGE SCALE GENOMIC DNA]</scope>
    <source>
        <strain evidence="8">sk1b4</strain>
    </source>
</reference>
<dbReference type="InterPro" id="IPR007168">
    <property type="entry name" value="Phageshock_PspC_N"/>
</dbReference>
<dbReference type="PANTHER" id="PTHR24421">
    <property type="entry name" value="NITRATE/NITRITE SENSOR PROTEIN NARX-RELATED"/>
    <property type="match status" value="1"/>
</dbReference>
<feature type="transmembrane region" description="Helical" evidence="4">
    <location>
        <begin position="44"/>
        <end position="65"/>
    </location>
</feature>
<dbReference type="Gene3D" id="1.20.5.1930">
    <property type="match status" value="1"/>
</dbReference>
<organism evidence="7 8">
    <name type="scientific">Ancrocorticia populi</name>
    <dbReference type="NCBI Taxonomy" id="2175228"/>
    <lineage>
        <taxon>Bacteria</taxon>
        <taxon>Bacillati</taxon>
        <taxon>Actinomycetota</taxon>
        <taxon>Actinomycetes</taxon>
        <taxon>Actinomycetales</taxon>
        <taxon>Actinomycetaceae</taxon>
        <taxon>Ancrocorticia</taxon>
    </lineage>
</organism>
<name>A0A2V1K9K4_9ACTO</name>
<keyword evidence="4" id="KW-0812">Transmembrane</keyword>
<protein>
    <recommendedName>
        <fullName evidence="9">Histidine kinase</fullName>
    </recommendedName>
</protein>
<keyword evidence="1" id="KW-0808">Transferase</keyword>
<evidence type="ECO:0000256" key="2">
    <source>
        <dbReference type="ARBA" id="ARBA00022777"/>
    </source>
</evidence>
<feature type="domain" description="Histidine kinase/HSP90-like ATPase" evidence="6">
    <location>
        <begin position="313"/>
        <end position="362"/>
    </location>
</feature>
<feature type="transmembrane region" description="Helical" evidence="4">
    <location>
        <begin position="178"/>
        <end position="196"/>
    </location>
</feature>
<dbReference type="AlphaFoldDB" id="A0A2V1K9K4"/>
<proteinExistence type="predicted"/>
<keyword evidence="3" id="KW-0902">Two-component regulatory system</keyword>
<evidence type="ECO:0000313" key="8">
    <source>
        <dbReference type="Proteomes" id="UP000245283"/>
    </source>
</evidence>
<dbReference type="Gene3D" id="3.30.565.10">
    <property type="entry name" value="Histidine kinase-like ATPase, C-terminal domain"/>
    <property type="match status" value="1"/>
</dbReference>
<evidence type="ECO:0000256" key="3">
    <source>
        <dbReference type="ARBA" id="ARBA00023012"/>
    </source>
</evidence>
<evidence type="ECO:0000259" key="5">
    <source>
        <dbReference type="Pfam" id="PF04024"/>
    </source>
</evidence>
<gene>
    <name evidence="7" type="ORF">DD236_00760</name>
</gene>
<dbReference type="GO" id="GO:0016301">
    <property type="term" value="F:kinase activity"/>
    <property type="evidence" value="ECO:0007669"/>
    <property type="project" value="UniProtKB-KW"/>
</dbReference>
<feature type="transmembrane region" description="Helical" evidence="4">
    <location>
        <begin position="93"/>
        <end position="109"/>
    </location>
</feature>
<keyword evidence="4" id="KW-1133">Transmembrane helix</keyword>
<dbReference type="RefSeq" id="WP_109092481.1">
    <property type="nucleotide sequence ID" value="NZ_QETB01000001.1"/>
</dbReference>
<keyword evidence="4" id="KW-0472">Membrane</keyword>
<feature type="transmembrane region" description="Helical" evidence="4">
    <location>
        <begin position="146"/>
        <end position="166"/>
    </location>
</feature>
<feature type="transmembrane region" description="Helical" evidence="4">
    <location>
        <begin position="115"/>
        <end position="134"/>
    </location>
</feature>
<dbReference type="OrthoDB" id="3534856at2"/>
<dbReference type="PANTHER" id="PTHR24421:SF61">
    <property type="entry name" value="OXYGEN SENSOR HISTIDINE KINASE NREB"/>
    <property type="match status" value="1"/>
</dbReference>
<sequence>MEGSSQTERAQRYPLRRPKSGRVIFGVCQGIADHLDVPVKTVRMVVALSVLVFGAGIVLYLWLFITVPASSERPASVKLAPVPRKELGRRQKLLLYAGIAVAAAGLVLLGGALNIAWGTVLGIVCIVAGAGFAWSNLSAELSTNQALARLGGGIALLVIGVLVLTVRDQPMGRVISSVVLGVGILAVAGLALWPVIQRLVREVQEAEEKSARESERAEMAAHLHDSVLQTLTLIRNQAGDPEAVGRLARVQERQLRAWLYSDSAGGEEGSGSLSLAEAIRAAAGQVEDLYGVPIETVVVGEADGDGASEMLLGAVKEALANAVRHGQAPVTLYAELSGDGTDVSVRDHGEGFDLGAIPADRHGVRDSIIGRIRGCGGEVNFRRREPGTEVQIRVPSGS</sequence>
<dbReference type="InterPro" id="IPR036890">
    <property type="entry name" value="HATPase_C_sf"/>
</dbReference>
<evidence type="ECO:0008006" key="9">
    <source>
        <dbReference type="Google" id="ProtNLM"/>
    </source>
</evidence>
<dbReference type="InterPro" id="IPR050482">
    <property type="entry name" value="Sensor_HK_TwoCompSys"/>
</dbReference>
<feature type="domain" description="Phage shock protein PspC N-terminal" evidence="5">
    <location>
        <begin position="14"/>
        <end position="69"/>
    </location>
</feature>
<comment type="caution">
    <text evidence="7">The sequence shown here is derived from an EMBL/GenBank/DDBJ whole genome shotgun (WGS) entry which is preliminary data.</text>
</comment>
<keyword evidence="8" id="KW-1185">Reference proteome</keyword>